<dbReference type="InterPro" id="IPR055348">
    <property type="entry name" value="DctQ"/>
</dbReference>
<evidence type="ECO:0000256" key="1">
    <source>
        <dbReference type="ARBA" id="ARBA00004651"/>
    </source>
</evidence>
<gene>
    <name evidence="9" type="ORF">MUB46_13415</name>
</gene>
<keyword evidence="5 7" id="KW-1133">Transmembrane helix</keyword>
<evidence type="ECO:0000256" key="7">
    <source>
        <dbReference type="RuleBase" id="RU369079"/>
    </source>
</evidence>
<keyword evidence="7" id="KW-0997">Cell inner membrane</keyword>
<dbReference type="Pfam" id="PF04290">
    <property type="entry name" value="DctQ"/>
    <property type="match status" value="1"/>
</dbReference>
<evidence type="ECO:0000259" key="8">
    <source>
        <dbReference type="Pfam" id="PF04290"/>
    </source>
</evidence>
<organism evidence="9 10">
    <name type="scientific">Microbaculum marinisediminis</name>
    <dbReference type="NCBI Taxonomy" id="2931392"/>
    <lineage>
        <taxon>Bacteria</taxon>
        <taxon>Pseudomonadati</taxon>
        <taxon>Pseudomonadota</taxon>
        <taxon>Alphaproteobacteria</taxon>
        <taxon>Hyphomicrobiales</taxon>
        <taxon>Tepidamorphaceae</taxon>
        <taxon>Microbaculum</taxon>
    </lineage>
</organism>
<name>A0AAW5R2T9_9HYPH</name>
<evidence type="ECO:0000256" key="5">
    <source>
        <dbReference type="ARBA" id="ARBA00022989"/>
    </source>
</evidence>
<evidence type="ECO:0000256" key="3">
    <source>
        <dbReference type="ARBA" id="ARBA00022475"/>
    </source>
</evidence>
<comment type="subunit">
    <text evidence="7">The complex comprises the extracytoplasmic solute receptor protein and the two transmembrane proteins.</text>
</comment>
<feature type="domain" description="Tripartite ATP-independent periplasmic transporters DctQ component" evidence="8">
    <location>
        <begin position="43"/>
        <end position="181"/>
    </location>
</feature>
<proteinExistence type="inferred from homology"/>
<comment type="caution">
    <text evidence="9">The sequence shown here is derived from an EMBL/GenBank/DDBJ whole genome shotgun (WGS) entry which is preliminary data.</text>
</comment>
<keyword evidence="3" id="KW-1003">Cell membrane</keyword>
<protein>
    <recommendedName>
        <fullName evidence="7">TRAP transporter small permease protein</fullName>
    </recommendedName>
</protein>
<comment type="subcellular location">
    <subcellularLocation>
        <location evidence="7">Cell inner membrane</location>
        <topology evidence="7">Multi-pass membrane protein</topology>
    </subcellularLocation>
    <subcellularLocation>
        <location evidence="1">Cell membrane</location>
        <topology evidence="1">Multi-pass membrane protein</topology>
    </subcellularLocation>
</comment>
<keyword evidence="6 7" id="KW-0472">Membrane</keyword>
<evidence type="ECO:0000256" key="4">
    <source>
        <dbReference type="ARBA" id="ARBA00022692"/>
    </source>
</evidence>
<dbReference type="AlphaFoldDB" id="A0AAW5R2T9"/>
<dbReference type="GO" id="GO:0005886">
    <property type="term" value="C:plasma membrane"/>
    <property type="evidence" value="ECO:0007669"/>
    <property type="project" value="UniProtKB-SubCell"/>
</dbReference>
<keyword evidence="4 7" id="KW-0812">Transmembrane</keyword>
<accession>A0AAW5R2T9</accession>
<dbReference type="EMBL" id="JALIDZ010000005">
    <property type="protein sequence ID" value="MCT8972860.1"/>
    <property type="molecule type" value="Genomic_DNA"/>
</dbReference>
<evidence type="ECO:0000256" key="2">
    <source>
        <dbReference type="ARBA" id="ARBA00022448"/>
    </source>
</evidence>
<feature type="transmembrane region" description="Helical" evidence="7">
    <location>
        <begin position="75"/>
        <end position="93"/>
    </location>
</feature>
<feature type="transmembrane region" description="Helical" evidence="7">
    <location>
        <begin position="114"/>
        <end position="136"/>
    </location>
</feature>
<keyword evidence="2 7" id="KW-0813">Transport</keyword>
<dbReference type="RefSeq" id="WP_261616431.1">
    <property type="nucleotide sequence ID" value="NZ_JALIDZ010000005.1"/>
</dbReference>
<dbReference type="Proteomes" id="UP001320898">
    <property type="component" value="Unassembled WGS sequence"/>
</dbReference>
<comment type="function">
    <text evidence="7">Part of the tripartite ATP-independent periplasmic (TRAP) transport system.</text>
</comment>
<evidence type="ECO:0000313" key="10">
    <source>
        <dbReference type="Proteomes" id="UP001320898"/>
    </source>
</evidence>
<evidence type="ECO:0000313" key="9">
    <source>
        <dbReference type="EMBL" id="MCT8972860.1"/>
    </source>
</evidence>
<evidence type="ECO:0000256" key="6">
    <source>
        <dbReference type="ARBA" id="ARBA00023136"/>
    </source>
</evidence>
<reference evidence="9 10" key="1">
    <citation type="submission" date="2022-04" db="EMBL/GenBank/DDBJ databases">
        <authorList>
            <person name="Ye Y.-Q."/>
            <person name="Du Z.-J."/>
        </authorList>
    </citation>
    <scope>NUCLEOTIDE SEQUENCE [LARGE SCALE GENOMIC DNA]</scope>
    <source>
        <strain evidence="9 10">A6E488</strain>
    </source>
</reference>
<dbReference type="GO" id="GO:0022857">
    <property type="term" value="F:transmembrane transporter activity"/>
    <property type="evidence" value="ECO:0007669"/>
    <property type="project" value="UniProtKB-UniRule"/>
</dbReference>
<comment type="similarity">
    <text evidence="7">Belongs to the TRAP transporter small permease family.</text>
</comment>
<feature type="transmembrane region" description="Helical" evidence="7">
    <location>
        <begin position="30"/>
        <end position="55"/>
    </location>
</feature>
<keyword evidence="10" id="KW-1185">Reference proteome</keyword>
<feature type="transmembrane region" description="Helical" evidence="7">
    <location>
        <begin position="156"/>
        <end position="178"/>
    </location>
</feature>
<sequence length="191" mass="20331">MARDAESMPGLAPGLEAGVGRIVRAITATLALLGGLLLLALVIMTVFSITGRALVGVFDVYPFDRLGPVPGDFEMVSAGCAVAVCAFLPWCQLNRGHVTVDVFLTRLGDRAKAALTLVGNVLMTGAAVLIAWRLQLGLADKLSYNETTMILQMPVWYGYAGAAVGLWVFAATSLYTVWRSINEVAAGREDR</sequence>